<gene>
    <name evidence="3" type="ORF">M595_5811</name>
</gene>
<evidence type="ECO:0000313" key="3">
    <source>
        <dbReference type="EMBL" id="ERT04243.1"/>
    </source>
</evidence>
<evidence type="ECO:0000313" key="4">
    <source>
        <dbReference type="Proteomes" id="UP000017127"/>
    </source>
</evidence>
<dbReference type="GO" id="GO:0016740">
    <property type="term" value="F:transferase activity"/>
    <property type="evidence" value="ECO:0007669"/>
    <property type="project" value="UniProtKB-KW"/>
</dbReference>
<evidence type="ECO:0000259" key="2">
    <source>
        <dbReference type="Pfam" id="PF18588"/>
    </source>
</evidence>
<evidence type="ECO:0000259" key="1">
    <source>
        <dbReference type="Pfam" id="PF03407"/>
    </source>
</evidence>
<keyword evidence="3" id="KW-0808">Transferase</keyword>
<dbReference type="EMBL" id="AUZM01000111">
    <property type="protein sequence ID" value="ERT04243.1"/>
    <property type="molecule type" value="Genomic_DNA"/>
</dbReference>
<comment type="caution">
    <text evidence="3">The sequence shown here is derived from an EMBL/GenBank/DDBJ whole genome shotgun (WGS) entry which is preliminary data.</text>
</comment>
<dbReference type="InterPro" id="IPR041307">
    <property type="entry name" value="WcbI"/>
</dbReference>
<reference evidence="3 4" key="1">
    <citation type="journal article" date="2013" name="Front. Microbiol.">
        <title>Comparative genomic analyses of the cyanobacterium, Lyngbya aestuarii BL J, a powerful hydrogen producer.</title>
        <authorList>
            <person name="Kothari A."/>
            <person name="Vaughn M."/>
            <person name="Garcia-Pichel F."/>
        </authorList>
    </citation>
    <scope>NUCLEOTIDE SEQUENCE [LARGE SCALE GENOMIC DNA]</scope>
    <source>
        <strain evidence="3 4">BL J</strain>
    </source>
</reference>
<sequence>MTLSLMYTNCQRGLIFEFLKLSNEFMKEFKVELDKVPHNHTAIKEGIKISDNILKDAKLFIYQPLDDKYGELSTNSILSRLPSECICISLPRLYFKGYWPQHGANPYSKITGDIQSLFSYGDTNLNQMIEEGVPKEEIIQRINKLDFYNHEDLIDNLEYTLNEISKREEYTDVKISEFIRQNYKNYRLFHTINHPTDMVGREVANQILQILNMPKLSENVLPFHKEVLGGLQVPIYPSVREKLGLNFITPNEVYSLKGLGRKLTFSEYAELYIDQDQKYRKSELLFKSQPNEILDNLSDKKENQQAGVIYIITGTNLRYVHECIFSAASLKKYCPKLPIAVLSDKFLDFPKDYFDYIIPIQTELQPLQVKVEFMYKSPFDKTLFLDTDTQVLQPIDEMFNWLDEYDLCVANGPMWAKDKPQELLAYEGEGNYNTGVLLYRKSDKVELFFNTWLEKMLASSTLDKDYYNNPGVNDQFFFNQLIFQRFCEQHGIKRKIFTNTVYNVRSNMIQNLKNDGKIKDVKILHMHDLHKKKLKFDC</sequence>
<proteinExistence type="predicted"/>
<dbReference type="InterPro" id="IPR029044">
    <property type="entry name" value="Nucleotide-diphossugar_trans"/>
</dbReference>
<keyword evidence="4" id="KW-1185">Reference proteome</keyword>
<dbReference type="Pfam" id="PF03407">
    <property type="entry name" value="Nucleotid_trans"/>
    <property type="match status" value="1"/>
</dbReference>
<dbReference type="RefSeq" id="WP_023069485.1">
    <property type="nucleotide sequence ID" value="NZ_AUZM01000111.1"/>
</dbReference>
<accession>U7Q8X3</accession>
<protein>
    <submittedName>
        <fullName evidence="3">Nucleotide-diphospho-sugar transferase family protein</fullName>
    </submittedName>
</protein>
<feature type="domain" description="Nucleotide-diphospho-sugar transferase" evidence="1">
    <location>
        <begin position="383"/>
        <end position="527"/>
    </location>
</feature>
<dbReference type="Pfam" id="PF18588">
    <property type="entry name" value="WcbI"/>
    <property type="match status" value="1"/>
</dbReference>
<dbReference type="Gene3D" id="3.90.550.10">
    <property type="entry name" value="Spore Coat Polysaccharide Biosynthesis Protein SpsA, Chain A"/>
    <property type="match status" value="1"/>
</dbReference>
<dbReference type="SUPFAM" id="SSF53448">
    <property type="entry name" value="Nucleotide-diphospho-sugar transferases"/>
    <property type="match status" value="1"/>
</dbReference>
<dbReference type="Gene3D" id="3.40.50.12080">
    <property type="match status" value="2"/>
</dbReference>
<name>U7Q8X3_9CYAN</name>
<feature type="domain" description="Polysaccharide biosynthesis enzyme WcbI" evidence="2">
    <location>
        <begin position="5"/>
        <end position="215"/>
    </location>
</feature>
<dbReference type="OrthoDB" id="2544655at2"/>
<dbReference type="InterPro" id="IPR005069">
    <property type="entry name" value="Nucl-diP-sugar_transferase"/>
</dbReference>
<dbReference type="Proteomes" id="UP000017127">
    <property type="component" value="Unassembled WGS sequence"/>
</dbReference>
<dbReference type="AlphaFoldDB" id="U7Q8X3"/>
<organism evidence="3 4">
    <name type="scientific">Lyngbya aestuarii BL J</name>
    <dbReference type="NCBI Taxonomy" id="1348334"/>
    <lineage>
        <taxon>Bacteria</taxon>
        <taxon>Bacillati</taxon>
        <taxon>Cyanobacteriota</taxon>
        <taxon>Cyanophyceae</taxon>
        <taxon>Oscillatoriophycideae</taxon>
        <taxon>Oscillatoriales</taxon>
        <taxon>Microcoleaceae</taxon>
        <taxon>Lyngbya</taxon>
    </lineage>
</organism>